<evidence type="ECO:0000313" key="2">
    <source>
        <dbReference type="WBParaSite" id="nRc.2.0.1.t27821-RA"/>
    </source>
</evidence>
<dbReference type="AlphaFoldDB" id="A0A915JPG4"/>
<evidence type="ECO:0000313" key="1">
    <source>
        <dbReference type="Proteomes" id="UP000887565"/>
    </source>
</evidence>
<keyword evidence="1" id="KW-1185">Reference proteome</keyword>
<dbReference type="WBParaSite" id="nRc.2.0.1.t27821-RA">
    <property type="protein sequence ID" value="nRc.2.0.1.t27821-RA"/>
    <property type="gene ID" value="nRc.2.0.1.g27821"/>
</dbReference>
<dbReference type="Proteomes" id="UP000887565">
    <property type="component" value="Unplaced"/>
</dbReference>
<organism evidence="1 2">
    <name type="scientific">Romanomermis culicivorax</name>
    <name type="common">Nematode worm</name>
    <dbReference type="NCBI Taxonomy" id="13658"/>
    <lineage>
        <taxon>Eukaryota</taxon>
        <taxon>Metazoa</taxon>
        <taxon>Ecdysozoa</taxon>
        <taxon>Nematoda</taxon>
        <taxon>Enoplea</taxon>
        <taxon>Dorylaimia</taxon>
        <taxon>Mermithida</taxon>
        <taxon>Mermithoidea</taxon>
        <taxon>Mermithidae</taxon>
        <taxon>Romanomermis</taxon>
    </lineage>
</organism>
<name>A0A915JPG4_ROMCU</name>
<proteinExistence type="predicted"/>
<protein>
    <submittedName>
        <fullName evidence="2">Uncharacterized protein</fullName>
    </submittedName>
</protein>
<accession>A0A915JPG4</accession>
<reference evidence="2" key="1">
    <citation type="submission" date="2022-11" db="UniProtKB">
        <authorList>
            <consortium name="WormBaseParasite"/>
        </authorList>
    </citation>
    <scope>IDENTIFICATION</scope>
</reference>
<sequence length="75" mass="7701">MAVQATTDEKQTTICSKRKSATLLPGGVLLDELLPIVIADPGMTVMPVNILAEPALTAPTTGDATLTGEGVPEII</sequence>